<dbReference type="RefSeq" id="WP_209357594.1">
    <property type="nucleotide sequence ID" value="NZ_CP060010.1"/>
</dbReference>
<dbReference type="PANTHER" id="PTHR15462">
    <property type="entry name" value="SERINE PROTEASE"/>
    <property type="match status" value="1"/>
</dbReference>
<dbReference type="InterPro" id="IPR001314">
    <property type="entry name" value="Peptidase_S1A"/>
</dbReference>
<evidence type="ECO:0000256" key="1">
    <source>
        <dbReference type="ARBA" id="ARBA00022729"/>
    </source>
</evidence>
<feature type="chain" id="PRO_5037011409" evidence="2">
    <location>
        <begin position="19"/>
        <end position="270"/>
    </location>
</feature>
<dbReference type="InterPro" id="IPR050966">
    <property type="entry name" value="Glutamyl_endopeptidase"/>
</dbReference>
<dbReference type="InterPro" id="IPR018114">
    <property type="entry name" value="TRYPSIN_HIS"/>
</dbReference>
<name>A0A975I854_9RHOB</name>
<evidence type="ECO:0000256" key="2">
    <source>
        <dbReference type="SAM" id="SignalP"/>
    </source>
</evidence>
<sequence length="270" mass="29584">MKSLTALAFGIFASFASAVQAGSALEVMENRGDMLGWEAVGRLDLPSGFCTGVLISKDQVLTAAHCLFERKTARKIDVKGAVFRAGYLNGQSLFERRVVSYTMSPEFRYNGPIMMAKDAALDVAILRLDRPVSFLEASPFKIHQGHDRADRVQVMSYGRGRAQAMSWQPECNVMRQNAQLWEFDCDTTFGSSGAPVFAMEDGRIRVLSLVSGNWQTEAGENRTIGMKLNGIVDRLSNAARPQGLPQVSTGAKRITVDQNRPASGAKFLKP</sequence>
<reference evidence="3" key="1">
    <citation type="submission" date="2020-07" db="EMBL/GenBank/DDBJ databases">
        <title>Genome sequences of bacteria associated with the marine, planktonic diatom Thalassiosira profunda strain ECT2AJA-044.</title>
        <authorList>
            <person name="Gargas C.B."/>
            <person name="Roberts W.R."/>
            <person name="Alverson A.J."/>
        </authorList>
    </citation>
    <scope>NUCLEOTIDE SEQUENCE</scope>
    <source>
        <strain evidence="3">ECT2AJA-044</strain>
    </source>
</reference>
<proteinExistence type="predicted"/>
<dbReference type="PANTHER" id="PTHR15462:SF8">
    <property type="entry name" value="SERINE PROTEASE"/>
    <property type="match status" value="1"/>
</dbReference>
<evidence type="ECO:0000313" key="3">
    <source>
        <dbReference type="EMBL" id="QTN36898.1"/>
    </source>
</evidence>
<organism evidence="3 4">
    <name type="scientific">Cognatishimia activa</name>
    <dbReference type="NCBI Taxonomy" id="1715691"/>
    <lineage>
        <taxon>Bacteria</taxon>
        <taxon>Pseudomonadati</taxon>
        <taxon>Pseudomonadota</taxon>
        <taxon>Alphaproteobacteria</taxon>
        <taxon>Rhodobacterales</taxon>
        <taxon>Paracoccaceae</taxon>
        <taxon>Cognatishimia</taxon>
    </lineage>
</organism>
<dbReference type="GO" id="GO:0004252">
    <property type="term" value="F:serine-type endopeptidase activity"/>
    <property type="evidence" value="ECO:0007669"/>
    <property type="project" value="InterPro"/>
</dbReference>
<dbReference type="KEGG" id="cact:HZ995_05100"/>
<protein>
    <submittedName>
        <fullName evidence="3">Trypsin-like peptidase domain-containing protein</fullName>
    </submittedName>
</protein>
<feature type="signal peptide" evidence="2">
    <location>
        <begin position="1"/>
        <end position="18"/>
    </location>
</feature>
<dbReference type="PROSITE" id="PS00134">
    <property type="entry name" value="TRYPSIN_HIS"/>
    <property type="match status" value="1"/>
</dbReference>
<keyword evidence="1 2" id="KW-0732">Signal</keyword>
<dbReference type="Proteomes" id="UP000665026">
    <property type="component" value="Chromosome"/>
</dbReference>
<dbReference type="Gene3D" id="2.40.10.10">
    <property type="entry name" value="Trypsin-like serine proteases"/>
    <property type="match status" value="2"/>
</dbReference>
<dbReference type="AlphaFoldDB" id="A0A975I854"/>
<gene>
    <name evidence="3" type="ORF">HZ995_05100</name>
</gene>
<dbReference type="InterPro" id="IPR043504">
    <property type="entry name" value="Peptidase_S1_PA_chymotrypsin"/>
</dbReference>
<dbReference type="PRINTS" id="PR00722">
    <property type="entry name" value="CHYMOTRYPSIN"/>
</dbReference>
<dbReference type="Pfam" id="PF13365">
    <property type="entry name" value="Trypsin_2"/>
    <property type="match status" value="1"/>
</dbReference>
<dbReference type="EMBL" id="CP060010">
    <property type="protein sequence ID" value="QTN36898.1"/>
    <property type="molecule type" value="Genomic_DNA"/>
</dbReference>
<evidence type="ECO:0000313" key="4">
    <source>
        <dbReference type="Proteomes" id="UP000665026"/>
    </source>
</evidence>
<dbReference type="InterPro" id="IPR009003">
    <property type="entry name" value="Peptidase_S1_PA"/>
</dbReference>
<accession>A0A975I854</accession>
<dbReference type="SUPFAM" id="SSF50494">
    <property type="entry name" value="Trypsin-like serine proteases"/>
    <property type="match status" value="1"/>
</dbReference>
<dbReference type="GO" id="GO:0006508">
    <property type="term" value="P:proteolysis"/>
    <property type="evidence" value="ECO:0007669"/>
    <property type="project" value="InterPro"/>
</dbReference>